<evidence type="ECO:0000313" key="2">
    <source>
        <dbReference type="Proteomes" id="UP000629619"/>
    </source>
</evidence>
<organism evidence="1 2">
    <name type="scientific">Actinoplanes siamensis</name>
    <dbReference type="NCBI Taxonomy" id="1223317"/>
    <lineage>
        <taxon>Bacteria</taxon>
        <taxon>Bacillati</taxon>
        <taxon>Actinomycetota</taxon>
        <taxon>Actinomycetes</taxon>
        <taxon>Micromonosporales</taxon>
        <taxon>Micromonosporaceae</taxon>
        <taxon>Actinoplanes</taxon>
    </lineage>
</organism>
<dbReference type="Proteomes" id="UP000629619">
    <property type="component" value="Unassembled WGS sequence"/>
</dbReference>
<reference evidence="1" key="1">
    <citation type="submission" date="2021-01" db="EMBL/GenBank/DDBJ databases">
        <title>Whole genome shotgun sequence of Actinoplanes siamensis NBRC 109076.</title>
        <authorList>
            <person name="Komaki H."/>
            <person name="Tamura T."/>
        </authorList>
    </citation>
    <scope>NUCLEOTIDE SEQUENCE</scope>
    <source>
        <strain evidence="1">NBRC 109076</strain>
    </source>
</reference>
<dbReference type="EMBL" id="BOMW01000016">
    <property type="protein sequence ID" value="GIF04091.1"/>
    <property type="molecule type" value="Genomic_DNA"/>
</dbReference>
<evidence type="ECO:0000313" key="1">
    <source>
        <dbReference type="EMBL" id="GIF04091.1"/>
    </source>
</evidence>
<dbReference type="AlphaFoldDB" id="A0A919N484"/>
<keyword evidence="2" id="KW-1185">Reference proteome</keyword>
<comment type="caution">
    <text evidence="1">The sequence shown here is derived from an EMBL/GenBank/DDBJ whole genome shotgun (WGS) entry which is preliminary data.</text>
</comment>
<dbReference type="RefSeq" id="WP_203677791.1">
    <property type="nucleotide sequence ID" value="NZ_BOMW01000016.1"/>
</dbReference>
<protein>
    <submittedName>
        <fullName evidence="1">Uncharacterized protein</fullName>
    </submittedName>
</protein>
<name>A0A919N484_9ACTN</name>
<sequence>MTVPYREETPPGWPEAVERTWAVEQIAGGVRLSGDCPTCGHPTETRVVTVIMAPGARPDPRWTPPTGPEPVLVVCDCVQDHEGRPAGRTGCGRAAYLELLADQP</sequence>
<gene>
    <name evidence="1" type="ORF">Asi03nite_16290</name>
</gene>
<accession>A0A919N484</accession>
<proteinExistence type="predicted"/>